<keyword evidence="1" id="KW-1133">Transmembrane helix</keyword>
<proteinExistence type="predicted"/>
<gene>
    <name evidence="2" type="ORF">CMU_005540</name>
</gene>
<feature type="transmembrane region" description="Helical" evidence="1">
    <location>
        <begin position="12"/>
        <end position="30"/>
    </location>
</feature>
<organism evidence="2 3">
    <name type="scientific">Cryptosporidium muris (strain RN66)</name>
    <dbReference type="NCBI Taxonomy" id="441375"/>
    <lineage>
        <taxon>Eukaryota</taxon>
        <taxon>Sar</taxon>
        <taxon>Alveolata</taxon>
        <taxon>Apicomplexa</taxon>
        <taxon>Conoidasida</taxon>
        <taxon>Coccidia</taxon>
        <taxon>Eucoccidiorida</taxon>
        <taxon>Eimeriorina</taxon>
        <taxon>Cryptosporidiidae</taxon>
        <taxon>Cryptosporidium</taxon>
    </lineage>
</organism>
<keyword evidence="3" id="KW-1185">Reference proteome</keyword>
<dbReference type="RefSeq" id="XP_002141980.1">
    <property type="nucleotide sequence ID" value="XM_002141944.1"/>
</dbReference>
<keyword evidence="1" id="KW-0472">Membrane</keyword>
<accession>B6AHD6</accession>
<name>B6AHD6_CRYMR</name>
<feature type="transmembrane region" description="Helical" evidence="1">
    <location>
        <begin position="164"/>
        <end position="191"/>
    </location>
</feature>
<dbReference type="GeneID" id="6997093"/>
<dbReference type="Proteomes" id="UP000001460">
    <property type="component" value="Unassembled WGS sequence"/>
</dbReference>
<protein>
    <submittedName>
        <fullName evidence="2">Uncharacterized protein</fullName>
    </submittedName>
</protein>
<keyword evidence="1" id="KW-0812">Transmembrane</keyword>
<dbReference type="OrthoDB" id="342466at2759"/>
<feature type="transmembrane region" description="Helical" evidence="1">
    <location>
        <begin position="211"/>
        <end position="234"/>
    </location>
</feature>
<dbReference type="AlphaFoldDB" id="B6AHD6"/>
<dbReference type="EMBL" id="DS989734">
    <property type="protein sequence ID" value="EEA07631.1"/>
    <property type="molecule type" value="Genomic_DNA"/>
</dbReference>
<reference evidence="2" key="1">
    <citation type="submission" date="2008-06" db="EMBL/GenBank/DDBJ databases">
        <authorList>
            <person name="Lorenzi H."/>
            <person name="Inman J."/>
            <person name="Miller J."/>
            <person name="Schobel S."/>
            <person name="Amedeo P."/>
            <person name="Caler E.V."/>
            <person name="da Silva J."/>
        </authorList>
    </citation>
    <scope>NUCLEOTIDE SEQUENCE [LARGE SCALE GENOMIC DNA]</scope>
    <source>
        <strain evidence="2">RN66</strain>
    </source>
</reference>
<dbReference type="VEuPathDB" id="CryptoDB:CMU_005540"/>
<dbReference type="OMA" id="NIDFCKL"/>
<evidence type="ECO:0000313" key="3">
    <source>
        <dbReference type="Proteomes" id="UP000001460"/>
    </source>
</evidence>
<evidence type="ECO:0000313" key="2">
    <source>
        <dbReference type="EMBL" id="EEA07631.1"/>
    </source>
</evidence>
<evidence type="ECO:0000256" key="1">
    <source>
        <dbReference type="SAM" id="Phobius"/>
    </source>
</evidence>
<sequence>MIPKKVYNYNNIRVFAVCLAIAVSILWWFLALTSRTYHYQIVGFPINNYITLDISLWNVWASSDCSPNIMRNRLNIDFCKLIVSKIDRQSIGNVMRYLCLLGYGSNSRISRCSSFTDLYIASVTLIIIASMVIILLISSLFFLTVLYITKRLQRIRSIVLTQTILAAMLSIMGIFLYLLIGGFFVNIVGFGNTIKSNKMSSLFFGSSTLGVGFYIALLACLYTCLVVPWVSSVINIISKEEINKDDTEAIRQALFDIYLEEEIDETQRLLMMLNNQSGVRNH</sequence>
<feature type="transmembrane region" description="Helical" evidence="1">
    <location>
        <begin position="118"/>
        <end position="143"/>
    </location>
</feature>